<dbReference type="AlphaFoldDB" id="A0A2P5YNF1"/>
<reference evidence="1 2" key="1">
    <citation type="submission" date="2015-01" db="EMBL/GenBank/DDBJ databases">
        <title>Genome of allotetraploid Gossypium barbadense reveals genomic plasticity and fiber elongation in cotton evolution.</title>
        <authorList>
            <person name="Chen X."/>
            <person name="Liu X."/>
            <person name="Zhao B."/>
            <person name="Zheng H."/>
            <person name="Hu Y."/>
            <person name="Lu G."/>
            <person name="Yang C."/>
            <person name="Chen J."/>
            <person name="Shan C."/>
            <person name="Zhang L."/>
            <person name="Zhou Y."/>
            <person name="Wang L."/>
            <person name="Guo W."/>
            <person name="Bai Y."/>
            <person name="Ruan J."/>
            <person name="Shangguan X."/>
            <person name="Mao Y."/>
            <person name="Jiang J."/>
            <person name="Zhu Y."/>
            <person name="Lei J."/>
            <person name="Kang H."/>
            <person name="Chen S."/>
            <person name="He X."/>
            <person name="Wang R."/>
            <person name="Wang Y."/>
            <person name="Chen J."/>
            <person name="Wang L."/>
            <person name="Yu S."/>
            <person name="Wang B."/>
            <person name="Wei J."/>
            <person name="Song S."/>
            <person name="Lu X."/>
            <person name="Gao Z."/>
            <person name="Gu W."/>
            <person name="Deng X."/>
            <person name="Ma D."/>
            <person name="Wang S."/>
            <person name="Liang W."/>
            <person name="Fang L."/>
            <person name="Cai C."/>
            <person name="Zhu X."/>
            <person name="Zhou B."/>
            <person name="Zhang Y."/>
            <person name="Chen Z."/>
            <person name="Xu S."/>
            <person name="Zhu R."/>
            <person name="Wang S."/>
            <person name="Zhang T."/>
            <person name="Zhao G."/>
        </authorList>
    </citation>
    <scope>NUCLEOTIDE SEQUENCE [LARGE SCALE GENOMIC DNA]</scope>
    <source>
        <strain evidence="2">cv. Xinhai21</strain>
        <tissue evidence="1">Leaf</tissue>
    </source>
</reference>
<sequence>MNARAIKEANTDGIKAVASEVGLGASAVEALEGGAALADLVIGRGTPPPAQLWLRAGCRNDLWSNHVNFFWASGLPVRRCRMAKLYSLGTIHLLQ</sequence>
<evidence type="ECO:0000313" key="2">
    <source>
        <dbReference type="Proteomes" id="UP000239757"/>
    </source>
</evidence>
<proteinExistence type="predicted"/>
<dbReference type="EMBL" id="KZ662965">
    <property type="protein sequence ID" value="PPS17068.1"/>
    <property type="molecule type" value="Genomic_DNA"/>
</dbReference>
<dbReference type="Proteomes" id="UP000239757">
    <property type="component" value="Unassembled WGS sequence"/>
</dbReference>
<evidence type="ECO:0000313" key="1">
    <source>
        <dbReference type="EMBL" id="PPS17068.1"/>
    </source>
</evidence>
<gene>
    <name evidence="1" type="ORF">GOBAR_AA03516</name>
</gene>
<protein>
    <submittedName>
        <fullName evidence="1">Uncharacterized protein</fullName>
    </submittedName>
</protein>
<organism evidence="1 2">
    <name type="scientific">Gossypium barbadense</name>
    <name type="common">Sea Island cotton</name>
    <name type="synonym">Hibiscus barbadensis</name>
    <dbReference type="NCBI Taxonomy" id="3634"/>
    <lineage>
        <taxon>Eukaryota</taxon>
        <taxon>Viridiplantae</taxon>
        <taxon>Streptophyta</taxon>
        <taxon>Embryophyta</taxon>
        <taxon>Tracheophyta</taxon>
        <taxon>Spermatophyta</taxon>
        <taxon>Magnoliopsida</taxon>
        <taxon>eudicotyledons</taxon>
        <taxon>Gunneridae</taxon>
        <taxon>Pentapetalae</taxon>
        <taxon>rosids</taxon>
        <taxon>malvids</taxon>
        <taxon>Malvales</taxon>
        <taxon>Malvaceae</taxon>
        <taxon>Malvoideae</taxon>
        <taxon>Gossypium</taxon>
    </lineage>
</organism>
<name>A0A2P5YNF1_GOSBA</name>
<accession>A0A2P5YNF1</accession>